<evidence type="ECO:0000256" key="2">
    <source>
        <dbReference type="SAM" id="SignalP"/>
    </source>
</evidence>
<protein>
    <recommendedName>
        <fullName evidence="5">D-galactarate dehydratase</fullName>
    </recommendedName>
</protein>
<dbReference type="PROSITE" id="PS51257">
    <property type="entry name" value="PROKAR_LIPOPROTEIN"/>
    <property type="match status" value="1"/>
</dbReference>
<name>A0A1I2X120_9RHOB</name>
<feature type="region of interest" description="Disordered" evidence="1">
    <location>
        <begin position="23"/>
        <end position="117"/>
    </location>
</feature>
<dbReference type="STRING" id="34004.SAMN04488021_1012"/>
<feature type="chain" id="PRO_5010274938" description="D-galactarate dehydratase" evidence="2">
    <location>
        <begin position="19"/>
        <end position="185"/>
    </location>
</feature>
<feature type="compositionally biased region" description="Polar residues" evidence="1">
    <location>
        <begin position="65"/>
        <end position="88"/>
    </location>
</feature>
<keyword evidence="4" id="KW-1185">Reference proteome</keyword>
<evidence type="ECO:0000256" key="1">
    <source>
        <dbReference type="SAM" id="MobiDB-lite"/>
    </source>
</evidence>
<accession>A0A1I2X120</accession>
<organism evidence="3 4">
    <name type="scientific">Paracoccus aminovorans</name>
    <dbReference type="NCBI Taxonomy" id="34004"/>
    <lineage>
        <taxon>Bacteria</taxon>
        <taxon>Pseudomonadati</taxon>
        <taxon>Pseudomonadota</taxon>
        <taxon>Alphaproteobacteria</taxon>
        <taxon>Rhodobacterales</taxon>
        <taxon>Paracoccaceae</taxon>
        <taxon>Paracoccus</taxon>
    </lineage>
</organism>
<reference evidence="3 4" key="1">
    <citation type="submission" date="2016-10" db="EMBL/GenBank/DDBJ databases">
        <authorList>
            <person name="de Groot N.N."/>
        </authorList>
    </citation>
    <scope>NUCLEOTIDE SEQUENCE [LARGE SCALE GENOMIC DNA]</scope>
    <source>
        <strain evidence="3 4">DSM 8537</strain>
    </source>
</reference>
<evidence type="ECO:0000313" key="3">
    <source>
        <dbReference type="EMBL" id="SFH07142.1"/>
    </source>
</evidence>
<keyword evidence="2" id="KW-0732">Signal</keyword>
<gene>
    <name evidence="3" type="ORF">SAMN04488021_1012</name>
</gene>
<proteinExistence type="predicted"/>
<dbReference type="AlphaFoldDB" id="A0A1I2X120"/>
<sequence>MTKTLCRLLGALFLPALAACTQPDNSPQAAARLPGAPLDTMTDPATGQPVIRGPVLTGTAPRTPGKSSTASSIGEPASQSAEALNTATRGERAQAASAPTGGERRLGTTVASLGDPSQPGFWVRTPLVKSETAGRIVNPANGKSAKVRLIPLGGPAGGGSQVSLPALQLIGVSLTDLPTVEVFAG</sequence>
<dbReference type="Proteomes" id="UP000183635">
    <property type="component" value="Unassembled WGS sequence"/>
</dbReference>
<dbReference type="RefSeq" id="WP_074965668.1">
    <property type="nucleotide sequence ID" value="NZ_CBCRYP010000081.1"/>
</dbReference>
<dbReference type="OrthoDB" id="7871639at2"/>
<dbReference type="EMBL" id="FOPU01000001">
    <property type="protein sequence ID" value="SFH07142.1"/>
    <property type="molecule type" value="Genomic_DNA"/>
</dbReference>
<evidence type="ECO:0000313" key="4">
    <source>
        <dbReference type="Proteomes" id="UP000183635"/>
    </source>
</evidence>
<evidence type="ECO:0008006" key="5">
    <source>
        <dbReference type="Google" id="ProtNLM"/>
    </source>
</evidence>
<feature type="signal peptide" evidence="2">
    <location>
        <begin position="1"/>
        <end position="18"/>
    </location>
</feature>